<gene>
    <name evidence="1" type="ORF">FA15DRAFT_670961</name>
</gene>
<evidence type="ECO:0000313" key="1">
    <source>
        <dbReference type="EMBL" id="TFK22953.1"/>
    </source>
</evidence>
<evidence type="ECO:0000313" key="2">
    <source>
        <dbReference type="Proteomes" id="UP000307440"/>
    </source>
</evidence>
<dbReference type="Proteomes" id="UP000307440">
    <property type="component" value="Unassembled WGS sequence"/>
</dbReference>
<accession>A0A5C3KSX8</accession>
<dbReference type="AlphaFoldDB" id="A0A5C3KSX8"/>
<name>A0A5C3KSX8_COPMA</name>
<organism evidence="1 2">
    <name type="scientific">Coprinopsis marcescibilis</name>
    <name type="common">Agaric fungus</name>
    <name type="synonym">Psathyrella marcescibilis</name>
    <dbReference type="NCBI Taxonomy" id="230819"/>
    <lineage>
        <taxon>Eukaryota</taxon>
        <taxon>Fungi</taxon>
        <taxon>Dikarya</taxon>
        <taxon>Basidiomycota</taxon>
        <taxon>Agaricomycotina</taxon>
        <taxon>Agaricomycetes</taxon>
        <taxon>Agaricomycetidae</taxon>
        <taxon>Agaricales</taxon>
        <taxon>Agaricineae</taxon>
        <taxon>Psathyrellaceae</taxon>
        <taxon>Coprinopsis</taxon>
    </lineage>
</organism>
<protein>
    <submittedName>
        <fullName evidence="1">Uncharacterized protein</fullName>
    </submittedName>
</protein>
<dbReference type="EMBL" id="ML210228">
    <property type="protein sequence ID" value="TFK22953.1"/>
    <property type="molecule type" value="Genomic_DNA"/>
</dbReference>
<feature type="non-terminal residue" evidence="1">
    <location>
        <position position="1"/>
    </location>
</feature>
<sequence>RNELAQSCCIRLLRALTATPDGTVELKKRGRAHEEDERRRWNGKRGNSDEVIIRVPPWTLLGLDSVAERSSLDTAAKDLDRLADCSDLRSNKNTKYKYWQ</sequence>
<keyword evidence="2" id="KW-1185">Reference proteome</keyword>
<reference evidence="1 2" key="1">
    <citation type="journal article" date="2019" name="Nat. Ecol. Evol.">
        <title>Megaphylogeny resolves global patterns of mushroom evolution.</title>
        <authorList>
            <person name="Varga T."/>
            <person name="Krizsan K."/>
            <person name="Foldi C."/>
            <person name="Dima B."/>
            <person name="Sanchez-Garcia M."/>
            <person name="Sanchez-Ramirez S."/>
            <person name="Szollosi G.J."/>
            <person name="Szarkandi J.G."/>
            <person name="Papp V."/>
            <person name="Albert L."/>
            <person name="Andreopoulos W."/>
            <person name="Angelini C."/>
            <person name="Antonin V."/>
            <person name="Barry K.W."/>
            <person name="Bougher N.L."/>
            <person name="Buchanan P."/>
            <person name="Buyck B."/>
            <person name="Bense V."/>
            <person name="Catcheside P."/>
            <person name="Chovatia M."/>
            <person name="Cooper J."/>
            <person name="Damon W."/>
            <person name="Desjardin D."/>
            <person name="Finy P."/>
            <person name="Geml J."/>
            <person name="Haridas S."/>
            <person name="Hughes K."/>
            <person name="Justo A."/>
            <person name="Karasinski D."/>
            <person name="Kautmanova I."/>
            <person name="Kiss B."/>
            <person name="Kocsube S."/>
            <person name="Kotiranta H."/>
            <person name="LaButti K.M."/>
            <person name="Lechner B.E."/>
            <person name="Liimatainen K."/>
            <person name="Lipzen A."/>
            <person name="Lukacs Z."/>
            <person name="Mihaltcheva S."/>
            <person name="Morgado L.N."/>
            <person name="Niskanen T."/>
            <person name="Noordeloos M.E."/>
            <person name="Ohm R.A."/>
            <person name="Ortiz-Santana B."/>
            <person name="Ovrebo C."/>
            <person name="Racz N."/>
            <person name="Riley R."/>
            <person name="Savchenko A."/>
            <person name="Shiryaev A."/>
            <person name="Soop K."/>
            <person name="Spirin V."/>
            <person name="Szebenyi C."/>
            <person name="Tomsovsky M."/>
            <person name="Tulloss R.E."/>
            <person name="Uehling J."/>
            <person name="Grigoriev I.V."/>
            <person name="Vagvolgyi C."/>
            <person name="Papp T."/>
            <person name="Martin F.M."/>
            <person name="Miettinen O."/>
            <person name="Hibbett D.S."/>
            <person name="Nagy L.G."/>
        </authorList>
    </citation>
    <scope>NUCLEOTIDE SEQUENCE [LARGE SCALE GENOMIC DNA]</scope>
    <source>
        <strain evidence="1 2">CBS 121175</strain>
    </source>
</reference>
<proteinExistence type="predicted"/>